<dbReference type="EMBL" id="CP095065">
    <property type="protein sequence ID" value="UOQ69200.1"/>
    <property type="molecule type" value="Genomic_DNA"/>
</dbReference>
<name>A0ABY4GEH8_9BACT</name>
<dbReference type="Pfam" id="PF00440">
    <property type="entry name" value="TetR_N"/>
    <property type="match status" value="1"/>
</dbReference>
<accession>A0ABY4GEH8</accession>
<dbReference type="Gene3D" id="1.10.357.10">
    <property type="entry name" value="Tetracycline Repressor, domain 2"/>
    <property type="match status" value="1"/>
</dbReference>
<dbReference type="Proteomes" id="UP000830401">
    <property type="component" value="Plasmid unnamed4"/>
</dbReference>
<evidence type="ECO:0000313" key="4">
    <source>
        <dbReference type="EMBL" id="UOQ69200.1"/>
    </source>
</evidence>
<dbReference type="PROSITE" id="PS50977">
    <property type="entry name" value="HTH_TETR_2"/>
    <property type="match status" value="1"/>
</dbReference>
<proteinExistence type="predicted"/>
<evidence type="ECO:0000256" key="2">
    <source>
        <dbReference type="PROSITE-ProRule" id="PRU00335"/>
    </source>
</evidence>
<evidence type="ECO:0000256" key="1">
    <source>
        <dbReference type="ARBA" id="ARBA00023125"/>
    </source>
</evidence>
<protein>
    <submittedName>
        <fullName evidence="4">TetR/AcrR family transcriptional regulator</fullName>
    </submittedName>
</protein>
<dbReference type="InterPro" id="IPR001647">
    <property type="entry name" value="HTH_TetR"/>
</dbReference>
<reference evidence="4" key="1">
    <citation type="submission" date="2022-04" db="EMBL/GenBank/DDBJ databases">
        <title>Hymenobacter sp. isolated from the air.</title>
        <authorList>
            <person name="Won M."/>
            <person name="Lee C.-M."/>
            <person name="Woen H.-Y."/>
            <person name="Kwon S.-W."/>
        </authorList>
    </citation>
    <scope>NUCLEOTIDE SEQUENCE</scope>
    <source>
        <strain evidence="4">5420S-77</strain>
        <plasmid evidence="4">unnamed4</plasmid>
    </source>
</reference>
<geneLocation type="plasmid" evidence="4 5">
    <name>unnamed4</name>
</geneLocation>
<keyword evidence="1 2" id="KW-0238">DNA-binding</keyword>
<feature type="DNA-binding region" description="H-T-H motif" evidence="2">
    <location>
        <begin position="43"/>
        <end position="62"/>
    </location>
</feature>
<dbReference type="RefSeq" id="WP_245126954.1">
    <property type="nucleotide sequence ID" value="NZ_CP095065.1"/>
</dbReference>
<dbReference type="PRINTS" id="PR00455">
    <property type="entry name" value="HTHTETR"/>
</dbReference>
<dbReference type="SUPFAM" id="SSF46689">
    <property type="entry name" value="Homeodomain-like"/>
    <property type="match status" value="1"/>
</dbReference>
<evidence type="ECO:0000259" key="3">
    <source>
        <dbReference type="PROSITE" id="PS50977"/>
    </source>
</evidence>
<feature type="domain" description="HTH tetR-type" evidence="3">
    <location>
        <begin position="20"/>
        <end position="80"/>
    </location>
</feature>
<gene>
    <name evidence="4" type="ORF">MUN86_27490</name>
</gene>
<dbReference type="PANTHER" id="PTHR30055">
    <property type="entry name" value="HTH-TYPE TRANSCRIPTIONAL REGULATOR RUTR"/>
    <property type="match status" value="1"/>
</dbReference>
<sequence length="211" mass="21904">MKQVPESPAPKAGSAKLSKAARRQQLLAVALVIVREEGADSLTLGHLAARAGVSKPIPYEHFGTRAGLLAELYKSLDQQQVTALRAALQGVQQNLGETADVLATAYIHCAADTSGEIYAVGAALSGSEEMGAVHQELLAGYVQLFAAALAPHSPLPPDELHRRCVGLVGAGEALSLLMVGGQCRESDAAATFSALIRGGVQALSSTRNDQK</sequence>
<dbReference type="InterPro" id="IPR050109">
    <property type="entry name" value="HTH-type_TetR-like_transc_reg"/>
</dbReference>
<keyword evidence="4" id="KW-0614">Plasmid</keyword>
<keyword evidence="5" id="KW-1185">Reference proteome</keyword>
<evidence type="ECO:0000313" key="5">
    <source>
        <dbReference type="Proteomes" id="UP000830401"/>
    </source>
</evidence>
<dbReference type="PANTHER" id="PTHR30055:SF223">
    <property type="entry name" value="HTH-TYPE TRANSCRIPTIONAL REGULATOR UIDR"/>
    <property type="match status" value="1"/>
</dbReference>
<organism evidence="4 5">
    <name type="scientific">Hymenobacter volaticus</name>
    <dbReference type="NCBI Taxonomy" id="2932254"/>
    <lineage>
        <taxon>Bacteria</taxon>
        <taxon>Pseudomonadati</taxon>
        <taxon>Bacteroidota</taxon>
        <taxon>Cytophagia</taxon>
        <taxon>Cytophagales</taxon>
        <taxon>Hymenobacteraceae</taxon>
        <taxon>Hymenobacter</taxon>
    </lineage>
</organism>
<dbReference type="InterPro" id="IPR009057">
    <property type="entry name" value="Homeodomain-like_sf"/>
</dbReference>